<organism evidence="2 3">
    <name type="scientific">Aristolochia fimbriata</name>
    <name type="common">White veined hardy Dutchman's pipe vine</name>
    <dbReference type="NCBI Taxonomy" id="158543"/>
    <lineage>
        <taxon>Eukaryota</taxon>
        <taxon>Viridiplantae</taxon>
        <taxon>Streptophyta</taxon>
        <taxon>Embryophyta</taxon>
        <taxon>Tracheophyta</taxon>
        <taxon>Spermatophyta</taxon>
        <taxon>Magnoliopsida</taxon>
        <taxon>Magnoliidae</taxon>
        <taxon>Piperales</taxon>
        <taxon>Aristolochiaceae</taxon>
        <taxon>Aristolochia</taxon>
    </lineage>
</organism>
<keyword evidence="3" id="KW-1185">Reference proteome</keyword>
<evidence type="ECO:0000256" key="1">
    <source>
        <dbReference type="SAM" id="MobiDB-lite"/>
    </source>
</evidence>
<dbReference type="AlphaFoldDB" id="A0AAV7FBR7"/>
<reference evidence="2 3" key="1">
    <citation type="submission" date="2021-07" db="EMBL/GenBank/DDBJ databases">
        <title>The Aristolochia fimbriata genome: insights into angiosperm evolution, floral development and chemical biosynthesis.</title>
        <authorList>
            <person name="Jiao Y."/>
        </authorList>
    </citation>
    <scope>NUCLEOTIDE SEQUENCE [LARGE SCALE GENOMIC DNA]</scope>
    <source>
        <strain evidence="2">IBCAS-2021</strain>
        <tissue evidence="2">Leaf</tissue>
    </source>
</reference>
<accession>A0AAV7FBR7</accession>
<sequence length="85" mass="9501">MKESNKDNHQSRRWSEGTKLDSKSQIIALWDEMDTIVLSPDLSQIVVGLRNSGKVKDTPPSLQLPLSESSFSFGKNAPMTPTWLV</sequence>
<evidence type="ECO:0000313" key="2">
    <source>
        <dbReference type="EMBL" id="KAG9458383.1"/>
    </source>
</evidence>
<dbReference type="EMBL" id="JAINDJ010000002">
    <property type="protein sequence ID" value="KAG9458383.1"/>
    <property type="molecule type" value="Genomic_DNA"/>
</dbReference>
<feature type="region of interest" description="Disordered" evidence="1">
    <location>
        <begin position="1"/>
        <end position="21"/>
    </location>
</feature>
<gene>
    <name evidence="2" type="ORF">H6P81_002891</name>
</gene>
<name>A0AAV7FBR7_ARIFI</name>
<comment type="caution">
    <text evidence="2">The sequence shown here is derived from an EMBL/GenBank/DDBJ whole genome shotgun (WGS) entry which is preliminary data.</text>
</comment>
<proteinExistence type="predicted"/>
<evidence type="ECO:0000313" key="3">
    <source>
        <dbReference type="Proteomes" id="UP000825729"/>
    </source>
</evidence>
<dbReference type="Proteomes" id="UP000825729">
    <property type="component" value="Unassembled WGS sequence"/>
</dbReference>
<protein>
    <submittedName>
        <fullName evidence="2">Uncharacterized protein</fullName>
    </submittedName>
</protein>